<evidence type="ECO:0000256" key="1">
    <source>
        <dbReference type="SAM" id="MobiDB-lite"/>
    </source>
</evidence>
<organism evidence="2 3">
    <name type="scientific">Mycobacterium haemophilum</name>
    <dbReference type="NCBI Taxonomy" id="29311"/>
    <lineage>
        <taxon>Bacteria</taxon>
        <taxon>Bacillati</taxon>
        <taxon>Actinomycetota</taxon>
        <taxon>Actinomycetes</taxon>
        <taxon>Mycobacteriales</taxon>
        <taxon>Mycobacteriaceae</taxon>
        <taxon>Mycobacterium</taxon>
    </lineage>
</organism>
<dbReference type="AlphaFoldDB" id="A0A0I9TRM5"/>
<feature type="region of interest" description="Disordered" evidence="1">
    <location>
        <begin position="74"/>
        <end position="100"/>
    </location>
</feature>
<sequence>MTLCAYPALIPTHAWRAHSAGAHGPRLYSWVWFRLLAEDDTDIGVHHLLIRLLIGRNDTTGEHAALRCYSPRPVPQRDRGHCHRTRYRTHTDRADRVDRQ</sequence>
<proteinExistence type="predicted"/>
<evidence type="ECO:0000313" key="2">
    <source>
        <dbReference type="EMBL" id="KLO38630.1"/>
    </source>
</evidence>
<evidence type="ECO:0000313" key="3">
    <source>
        <dbReference type="Proteomes" id="UP000036334"/>
    </source>
</evidence>
<feature type="compositionally biased region" description="Basic and acidic residues" evidence="1">
    <location>
        <begin position="89"/>
        <end position="100"/>
    </location>
</feature>
<dbReference type="EMBL" id="LDPR01000002">
    <property type="protein sequence ID" value="KLO38630.1"/>
    <property type="molecule type" value="Genomic_DNA"/>
</dbReference>
<name>A0A0I9TRM5_9MYCO</name>
<protein>
    <submittedName>
        <fullName evidence="2">Uncharacterized protein</fullName>
    </submittedName>
</protein>
<dbReference type="STRING" id="1202450.B586_06585"/>
<keyword evidence="3" id="KW-1185">Reference proteome</keyword>
<dbReference type="PATRIC" id="fig|29311.18.peg.3688"/>
<gene>
    <name evidence="2" type="ORF">ABH38_04545</name>
</gene>
<accession>A0A0I9TRM5</accession>
<comment type="caution">
    <text evidence="2">The sequence shown here is derived from an EMBL/GenBank/DDBJ whole genome shotgun (WGS) entry which is preliminary data.</text>
</comment>
<dbReference type="Proteomes" id="UP000036334">
    <property type="component" value="Unassembled WGS sequence"/>
</dbReference>
<reference evidence="2 3" key="1">
    <citation type="submission" date="2015-05" db="EMBL/GenBank/DDBJ databases">
        <title>Genome sequence of Mycobacterium haemophilum.</title>
        <authorList>
            <person name="Greninger A.L."/>
            <person name="Cunningham G."/>
            <person name="Miller S."/>
        </authorList>
    </citation>
    <scope>NUCLEOTIDE SEQUENCE [LARGE SCALE GENOMIC DNA]</scope>
    <source>
        <strain evidence="3">UC1</strain>
    </source>
</reference>